<keyword evidence="5" id="KW-1185">Reference proteome</keyword>
<dbReference type="Proteomes" id="UP000001491">
    <property type="component" value="Chromosome"/>
</dbReference>
<feature type="domain" description="Carrier" evidence="3">
    <location>
        <begin position="1"/>
        <end position="70"/>
    </location>
</feature>
<reference evidence="5" key="1">
    <citation type="journal article" date="2009" name="BMC Bioinformatics">
        <title>The Mycoplasma conjunctivae genome sequencing, annotation and analysis.</title>
        <authorList>
            <person name="Calderon-Copete S.P."/>
            <person name="Wigger G."/>
            <person name="Wunderlin C."/>
            <person name="Schmidheini T."/>
            <person name="Frey J."/>
            <person name="Quail M.A."/>
            <person name="Falquet L."/>
        </authorList>
    </citation>
    <scope>NUCLEOTIDE SEQUENCE [LARGE SCALE GENOMIC DNA]</scope>
    <source>
        <strain evidence="5">ATCC 25834 / NCTC 10147 / HRC/581</strain>
    </source>
</reference>
<dbReference type="HOGENOM" id="CLU_108696_5_3_14"/>
<dbReference type="InterPro" id="IPR006162">
    <property type="entry name" value="Ppantetheine_attach_site"/>
</dbReference>
<accession>C5J785</accession>
<dbReference type="InterPro" id="IPR009081">
    <property type="entry name" value="PP-bd_ACP"/>
</dbReference>
<dbReference type="AlphaFoldDB" id="C5J785"/>
<gene>
    <name evidence="4" type="ordered locus">MCJ_006540</name>
</gene>
<dbReference type="InterPro" id="IPR036736">
    <property type="entry name" value="ACP-like_sf"/>
</dbReference>
<dbReference type="PROSITE" id="PS50075">
    <property type="entry name" value="CARRIER"/>
    <property type="match status" value="1"/>
</dbReference>
<proteinExistence type="predicted"/>
<name>C5J785_MESCH</name>
<evidence type="ECO:0000313" key="5">
    <source>
        <dbReference type="Proteomes" id="UP000001491"/>
    </source>
</evidence>
<dbReference type="Pfam" id="PF00550">
    <property type="entry name" value="PP-binding"/>
    <property type="match status" value="1"/>
</dbReference>
<dbReference type="EMBL" id="FM864216">
    <property type="protein sequence ID" value="CAT05348.1"/>
    <property type="molecule type" value="Genomic_DNA"/>
</dbReference>
<keyword evidence="2" id="KW-0597">Phosphoprotein</keyword>
<evidence type="ECO:0000256" key="1">
    <source>
        <dbReference type="ARBA" id="ARBA00022450"/>
    </source>
</evidence>
<protein>
    <submittedName>
        <fullName evidence="4">PUTATIVE Acyl carrier protein homolog</fullName>
    </submittedName>
</protein>
<evidence type="ECO:0000259" key="3">
    <source>
        <dbReference type="PROSITE" id="PS50075"/>
    </source>
</evidence>
<sequence>MQKKIYEKLRKYTKKSFNDNSNIREIGIDSLDFIQIITHFEDEFEISVTDDELLDIKTVGDIVLLINKKTK</sequence>
<dbReference type="KEGG" id="mco:MCJ_006540"/>
<dbReference type="Gene3D" id="1.10.1200.10">
    <property type="entry name" value="ACP-like"/>
    <property type="match status" value="1"/>
</dbReference>
<dbReference type="SUPFAM" id="SSF47336">
    <property type="entry name" value="ACP-like"/>
    <property type="match status" value="1"/>
</dbReference>
<keyword evidence="1" id="KW-0596">Phosphopantetheine</keyword>
<dbReference type="PROSITE" id="PS00012">
    <property type="entry name" value="PHOSPHOPANTETHEINE"/>
    <property type="match status" value="1"/>
</dbReference>
<organism evidence="4 5">
    <name type="scientific">Mesomycoplasma conjunctivae (strain ATCC 25834 / NCTC 10147 / HRC/581)</name>
    <name type="common">Mycoplasma conjunctivae</name>
    <dbReference type="NCBI Taxonomy" id="572263"/>
    <lineage>
        <taxon>Bacteria</taxon>
        <taxon>Bacillati</taxon>
        <taxon>Mycoplasmatota</taxon>
        <taxon>Mycoplasmoidales</taxon>
        <taxon>Metamycoplasmataceae</taxon>
        <taxon>Mesomycoplasma</taxon>
    </lineage>
</organism>
<evidence type="ECO:0000256" key="2">
    <source>
        <dbReference type="ARBA" id="ARBA00022553"/>
    </source>
</evidence>
<evidence type="ECO:0000313" key="4">
    <source>
        <dbReference type="EMBL" id="CAT05348.1"/>
    </source>
</evidence>